<comment type="similarity">
    <text evidence="1">Belongs to the GPI inositol-deacylase family.</text>
</comment>
<feature type="compositionally biased region" description="Basic and acidic residues" evidence="2">
    <location>
        <begin position="87"/>
        <end position="104"/>
    </location>
</feature>
<dbReference type="GO" id="GO:0016788">
    <property type="term" value="F:hydrolase activity, acting on ester bonds"/>
    <property type="evidence" value="ECO:0007669"/>
    <property type="project" value="InterPro"/>
</dbReference>
<evidence type="ECO:0000313" key="4">
    <source>
        <dbReference type="EMBL" id="TBU34686.1"/>
    </source>
</evidence>
<dbReference type="Pfam" id="PF07819">
    <property type="entry name" value="PGAP1"/>
    <property type="match status" value="1"/>
</dbReference>
<feature type="domain" description="GPI inositol-deacylase PGAP1-like alpha/beta" evidence="3">
    <location>
        <begin position="323"/>
        <end position="372"/>
    </location>
</feature>
<feature type="region of interest" description="Disordered" evidence="2">
    <location>
        <begin position="86"/>
        <end position="105"/>
    </location>
</feature>
<keyword evidence="1" id="KW-0472">Membrane</keyword>
<accession>A0A4Q9N700</accession>
<feature type="compositionally biased region" description="Basic and acidic residues" evidence="2">
    <location>
        <begin position="597"/>
        <end position="629"/>
    </location>
</feature>
<dbReference type="AlphaFoldDB" id="A0A4Q9N700"/>
<dbReference type="InterPro" id="IPR012908">
    <property type="entry name" value="PGAP1-ab_dom-like"/>
</dbReference>
<keyword evidence="1" id="KW-0256">Endoplasmic reticulum</keyword>
<feature type="region of interest" description="Disordered" evidence="2">
    <location>
        <begin position="154"/>
        <end position="242"/>
    </location>
</feature>
<evidence type="ECO:0000256" key="1">
    <source>
        <dbReference type="RuleBase" id="RU365011"/>
    </source>
</evidence>
<reference evidence="4" key="1">
    <citation type="submission" date="2019-01" db="EMBL/GenBank/DDBJ databases">
        <title>Draft genome sequences of three monokaryotic isolates of the white-rot basidiomycete fungus Dichomitus squalens.</title>
        <authorList>
            <consortium name="DOE Joint Genome Institute"/>
            <person name="Lopez S.C."/>
            <person name="Andreopoulos B."/>
            <person name="Pangilinan J."/>
            <person name="Lipzen A."/>
            <person name="Riley R."/>
            <person name="Ahrendt S."/>
            <person name="Ng V."/>
            <person name="Barry K."/>
            <person name="Daum C."/>
            <person name="Grigoriev I.V."/>
            <person name="Hilden K.S."/>
            <person name="Makela M.R."/>
            <person name="de Vries R.P."/>
        </authorList>
    </citation>
    <scope>NUCLEOTIDE SEQUENCE [LARGE SCALE GENOMIC DNA]</scope>
    <source>
        <strain evidence="4">OM18370.1</strain>
    </source>
</reference>
<dbReference type="InterPro" id="IPR029058">
    <property type="entry name" value="AB_hydrolase_fold"/>
</dbReference>
<feature type="compositionally biased region" description="Basic and acidic residues" evidence="2">
    <location>
        <begin position="537"/>
        <end position="571"/>
    </location>
</feature>
<dbReference type="EMBL" id="ML143388">
    <property type="protein sequence ID" value="TBU34686.1"/>
    <property type="molecule type" value="Genomic_DNA"/>
</dbReference>
<dbReference type="Proteomes" id="UP000292957">
    <property type="component" value="Unassembled WGS sequence"/>
</dbReference>
<feature type="region of interest" description="Disordered" evidence="2">
    <location>
        <begin position="1"/>
        <end position="78"/>
    </location>
</feature>
<feature type="compositionally biased region" description="Polar residues" evidence="2">
    <location>
        <begin position="167"/>
        <end position="178"/>
    </location>
</feature>
<comment type="function">
    <text evidence="1">Involved in inositol deacylation of GPI-anchored proteins which plays important roles in the quality control and ER-associated degradation of GPI-anchored proteins.</text>
</comment>
<dbReference type="GO" id="GO:0005789">
    <property type="term" value="C:endoplasmic reticulum membrane"/>
    <property type="evidence" value="ECO:0007669"/>
    <property type="project" value="UniProtKB-SubCell"/>
</dbReference>
<keyword evidence="1 4" id="KW-0378">Hydrolase</keyword>
<feature type="region of interest" description="Disordered" evidence="2">
    <location>
        <begin position="519"/>
        <end position="629"/>
    </location>
</feature>
<evidence type="ECO:0000256" key="2">
    <source>
        <dbReference type="SAM" id="MobiDB-lite"/>
    </source>
</evidence>
<feature type="compositionally biased region" description="Low complexity" evidence="2">
    <location>
        <begin position="43"/>
        <end position="52"/>
    </location>
</feature>
<keyword evidence="1" id="KW-0653">Protein transport</keyword>
<keyword evidence="1" id="KW-0813">Transport</keyword>
<dbReference type="OrthoDB" id="5592486at2759"/>
<organism evidence="4">
    <name type="scientific">Dichomitus squalens</name>
    <dbReference type="NCBI Taxonomy" id="114155"/>
    <lineage>
        <taxon>Eukaryota</taxon>
        <taxon>Fungi</taxon>
        <taxon>Dikarya</taxon>
        <taxon>Basidiomycota</taxon>
        <taxon>Agaricomycotina</taxon>
        <taxon>Agaricomycetes</taxon>
        <taxon>Polyporales</taxon>
        <taxon>Polyporaceae</taxon>
        <taxon>Dichomitus</taxon>
    </lineage>
</organism>
<dbReference type="EC" id="3.1.-.-" evidence="1"/>
<feature type="compositionally biased region" description="Basic and acidic residues" evidence="2">
    <location>
        <begin position="179"/>
        <end position="188"/>
    </location>
</feature>
<protein>
    <recommendedName>
        <fullName evidence="1">GPI inositol-deacylase</fullName>
        <ecNumber evidence="1">3.1.-.-</ecNumber>
    </recommendedName>
</protein>
<dbReference type="GO" id="GO:0015031">
    <property type="term" value="P:protein transport"/>
    <property type="evidence" value="ECO:0007669"/>
    <property type="project" value="UniProtKB-KW"/>
</dbReference>
<proteinExistence type="inferred from homology"/>
<evidence type="ECO:0000259" key="3">
    <source>
        <dbReference type="Pfam" id="PF07819"/>
    </source>
</evidence>
<dbReference type="PANTHER" id="PTHR11440">
    <property type="entry name" value="LECITHIN-CHOLESTEROL ACYLTRANSFERASE-RELATED"/>
    <property type="match status" value="1"/>
</dbReference>
<dbReference type="SUPFAM" id="SSF53474">
    <property type="entry name" value="alpha/beta-Hydrolases"/>
    <property type="match status" value="1"/>
</dbReference>
<feature type="compositionally biased region" description="Low complexity" evidence="2">
    <location>
        <begin position="59"/>
        <end position="78"/>
    </location>
</feature>
<sequence length="629" mass="69017">MNLTRPQSAAEDYSAAAQKRKRPSQPTLPILRWFSPKNAGKTASSNPNSPVRSRPPTPSASRSDTPGPSTPTTPSSALSALADAFADDPHLFEHSRSNSDDIRLPSRPAAARLQSALQRPSYFSNLTRTTMPTACLSPPVTAAYVRPGYTDPFEDPFAWPPRDQDQQQHSPPSGSSVEQLRHIHERSRSRSIHTSASQGFNFPQLPNLRSWFSSEEGGNGDKENLNPMLSDEDKAETAAGERENIRRKYVSTKNPLVFCHGLLGFDTVTLGPAIAPLQVQHWRGIRDALETNGIEVLTTRVPATSSPIDRAKVLCERIAEKYPGRAVHLIGHSMGGIDCRYLTTHLTDRPFDVLSVTTISSPHRGSAFADHFLETVGKERMPSVLALLELLPNGGGDGKAFEFLTAENMRRFNESTPDVPGVHYFSWGAVYEPGLIDTWKWPHSVVYEKEGPNDGLVSLQSAKWGTYLGTLEGVNHLDLVGWINTARYKWAEIMGREIKFKPATFYLGIADHLARVVEGQEQAQPEQGGSGSGRGRGSAERPERERERETSGERRGRERAEMADSLGKGEESSAGASARGDVPGAAVARRQSLLQDEPERAVSDVDDGSRALPEAQKRKQKEKDPGRPS</sequence>
<comment type="subcellular location">
    <subcellularLocation>
        <location evidence="1">Endoplasmic reticulum membrane</location>
    </subcellularLocation>
</comment>
<dbReference type="Gene3D" id="3.40.50.1820">
    <property type="entry name" value="alpha/beta hydrolase"/>
    <property type="match status" value="1"/>
</dbReference>
<name>A0A4Q9N700_9APHY</name>
<gene>
    <name evidence="4" type="ORF">BD311DRAFT_649898</name>
</gene>
<feature type="compositionally biased region" description="Basic and acidic residues" evidence="2">
    <location>
        <begin position="231"/>
        <end position="242"/>
    </location>
</feature>